<keyword evidence="1" id="KW-1133">Transmembrane helix</keyword>
<keyword evidence="4" id="KW-1185">Reference proteome</keyword>
<keyword evidence="1" id="KW-0472">Membrane</keyword>
<evidence type="ECO:0000256" key="2">
    <source>
        <dbReference type="SAM" id="SignalP"/>
    </source>
</evidence>
<reference evidence="4" key="1">
    <citation type="submission" date="2009-11" db="EMBL/GenBank/DDBJ databases">
        <title>The complete chromosome 1 of Sphaerobacter thermophilus DSM 20745.</title>
        <authorList>
            <person name="Lucas S."/>
            <person name="Copeland A."/>
            <person name="Lapidus A."/>
            <person name="Glavina del Rio T."/>
            <person name="Dalin E."/>
            <person name="Tice H."/>
            <person name="Bruce D."/>
            <person name="Goodwin L."/>
            <person name="Pitluck S."/>
            <person name="Kyrpides N."/>
            <person name="Mavromatis K."/>
            <person name="Ivanova N."/>
            <person name="Mikhailova N."/>
            <person name="LaButti K.M."/>
            <person name="Clum A."/>
            <person name="Sun H.I."/>
            <person name="Brettin T."/>
            <person name="Detter J.C."/>
            <person name="Han C."/>
            <person name="Larimer F."/>
            <person name="Land M."/>
            <person name="Hauser L."/>
            <person name="Markowitz V."/>
            <person name="Cheng J.F."/>
            <person name="Hugenholtz P."/>
            <person name="Woyke T."/>
            <person name="Wu D."/>
            <person name="Steenblock K."/>
            <person name="Schneider S."/>
            <person name="Pukall R."/>
            <person name="Goeker M."/>
            <person name="Klenk H.P."/>
            <person name="Eisen J.A."/>
        </authorList>
    </citation>
    <scope>NUCLEOTIDE SEQUENCE [LARGE SCALE GENOMIC DNA]</scope>
    <source>
        <strain evidence="4">ATCC 49802 / DSM 20745 / S 6022</strain>
    </source>
</reference>
<accession>D1C789</accession>
<feature type="signal peptide" evidence="2">
    <location>
        <begin position="1"/>
        <end position="23"/>
    </location>
</feature>
<dbReference type="RefSeq" id="WP_012872776.1">
    <property type="nucleotide sequence ID" value="NC_013523.1"/>
</dbReference>
<dbReference type="EMBL" id="CP001823">
    <property type="protein sequence ID" value="ACZ39735.1"/>
    <property type="molecule type" value="Genomic_DNA"/>
</dbReference>
<dbReference type="eggNOG" id="ENOG503006D">
    <property type="taxonomic scope" value="Bacteria"/>
</dbReference>
<feature type="transmembrane region" description="Helical" evidence="1">
    <location>
        <begin position="57"/>
        <end position="77"/>
    </location>
</feature>
<dbReference type="AlphaFoldDB" id="D1C789"/>
<dbReference type="InParanoid" id="D1C789"/>
<organism evidence="3 4">
    <name type="scientific">Sphaerobacter thermophilus (strain ATCC 49802 / DSM 20745 / KCCM 41009 / NCIMB 13125 / S 6022)</name>
    <dbReference type="NCBI Taxonomy" id="479434"/>
    <lineage>
        <taxon>Bacteria</taxon>
        <taxon>Pseudomonadati</taxon>
        <taxon>Thermomicrobiota</taxon>
        <taxon>Thermomicrobia</taxon>
        <taxon>Sphaerobacterales</taxon>
        <taxon>Sphaerobacterineae</taxon>
        <taxon>Sphaerobacteraceae</taxon>
        <taxon>Sphaerobacter</taxon>
    </lineage>
</organism>
<evidence type="ECO:0000256" key="1">
    <source>
        <dbReference type="SAM" id="Phobius"/>
    </source>
</evidence>
<sequence length="156" mass="16473">MNPIVRGALAGTAATGFMSIAMAAGRATGLLGKPPPKHITERVEEEAGVRHKLSEPAFLSSWLLAHVGYGAGAGALFGLGRRLLPSSDITAGLLYGGLVWSVSYLGLMPGLKLYPWPDEDQPSRQGVMIAAHAVYGVALALIDRRLGGEEPRARMR</sequence>
<dbReference type="HOGENOM" id="CLU_142280_0_0_0"/>
<proteinExistence type="predicted"/>
<reference evidence="3 4" key="2">
    <citation type="journal article" date="2010" name="Stand. Genomic Sci.">
        <title>Complete genome sequence of Desulfohalobium retbaense type strain (HR(100)).</title>
        <authorList>
            <person name="Spring S."/>
            <person name="Nolan M."/>
            <person name="Lapidus A."/>
            <person name="Glavina Del Rio T."/>
            <person name="Copeland A."/>
            <person name="Tice H."/>
            <person name="Cheng J.F."/>
            <person name="Lucas S."/>
            <person name="Land M."/>
            <person name="Chen F."/>
            <person name="Bruce D."/>
            <person name="Goodwin L."/>
            <person name="Pitluck S."/>
            <person name="Ivanova N."/>
            <person name="Mavromatis K."/>
            <person name="Mikhailova N."/>
            <person name="Pati A."/>
            <person name="Chen A."/>
            <person name="Palaniappan K."/>
            <person name="Hauser L."/>
            <person name="Chang Y.J."/>
            <person name="Jeffries C.D."/>
            <person name="Munk C."/>
            <person name="Kiss H."/>
            <person name="Chain P."/>
            <person name="Han C."/>
            <person name="Brettin T."/>
            <person name="Detter J.C."/>
            <person name="Schuler E."/>
            <person name="Goker M."/>
            <person name="Rohde M."/>
            <person name="Bristow J."/>
            <person name="Eisen J.A."/>
            <person name="Markowitz V."/>
            <person name="Hugenholtz P."/>
            <person name="Kyrpides N.C."/>
            <person name="Klenk H.P."/>
        </authorList>
    </citation>
    <scope>NUCLEOTIDE SEQUENCE [LARGE SCALE GENOMIC DNA]</scope>
    <source>
        <strain evidence="4">ATCC 49802 / DSM 20745 / S 6022</strain>
    </source>
</reference>
<evidence type="ECO:0000313" key="3">
    <source>
        <dbReference type="EMBL" id="ACZ39735.1"/>
    </source>
</evidence>
<feature type="transmembrane region" description="Helical" evidence="1">
    <location>
        <begin position="127"/>
        <end position="146"/>
    </location>
</feature>
<keyword evidence="2" id="KW-0732">Signal</keyword>
<evidence type="ECO:0008006" key="5">
    <source>
        <dbReference type="Google" id="ProtNLM"/>
    </source>
</evidence>
<feature type="chain" id="PRO_5003021911" description="DUF1440 domain-containing protein" evidence="2">
    <location>
        <begin position="24"/>
        <end position="156"/>
    </location>
</feature>
<evidence type="ECO:0000313" key="4">
    <source>
        <dbReference type="Proteomes" id="UP000002027"/>
    </source>
</evidence>
<name>D1C789_SPHTD</name>
<dbReference type="KEGG" id="sti:Sthe_2314"/>
<gene>
    <name evidence="3" type="ordered locus">Sthe_2314</name>
</gene>
<dbReference type="Pfam" id="PF20587">
    <property type="entry name" value="DUF6789"/>
    <property type="match status" value="1"/>
</dbReference>
<protein>
    <recommendedName>
        <fullName evidence="5">DUF1440 domain-containing protein</fullName>
    </recommendedName>
</protein>
<dbReference type="Proteomes" id="UP000002027">
    <property type="component" value="Chromosome 1"/>
</dbReference>
<dbReference type="InterPro" id="IPR046739">
    <property type="entry name" value="DUF6789"/>
</dbReference>
<dbReference type="OrthoDB" id="1629003at2"/>
<feature type="transmembrane region" description="Helical" evidence="1">
    <location>
        <begin position="89"/>
        <end position="107"/>
    </location>
</feature>
<keyword evidence="1" id="KW-0812">Transmembrane</keyword>